<gene>
    <name evidence="1" type="ORF">HMPREF1062_00067</name>
</gene>
<sequence length="42" mass="5081">MGTKIMGIFRMCKMFNKNIFMIGSFYCYIADYQSNFFVDKYI</sequence>
<keyword evidence="2" id="KW-1185">Reference proteome</keyword>
<comment type="caution">
    <text evidence="1">The sequence shown here is derived from an EMBL/GenBank/DDBJ whole genome shotgun (WGS) entry which is preliminary data.</text>
</comment>
<evidence type="ECO:0000313" key="2">
    <source>
        <dbReference type="Proteomes" id="UP000003741"/>
    </source>
</evidence>
<dbReference type="Proteomes" id="UP000003741">
    <property type="component" value="Unassembled WGS sequence"/>
</dbReference>
<reference evidence="1 2" key="1">
    <citation type="submission" date="2012-02" db="EMBL/GenBank/DDBJ databases">
        <title>The Genome Sequence of Bacteroides cellulosilyticus CL02T12C19.</title>
        <authorList>
            <consortium name="The Broad Institute Genome Sequencing Platform"/>
            <person name="Earl A."/>
            <person name="Ward D."/>
            <person name="Feldgarden M."/>
            <person name="Gevers D."/>
            <person name="Zitomersky N.L."/>
            <person name="Coyne M.J."/>
            <person name="Comstock L.E."/>
            <person name="Young S.K."/>
            <person name="Zeng Q."/>
            <person name="Gargeya S."/>
            <person name="Fitzgerald M."/>
            <person name="Haas B."/>
            <person name="Abouelleil A."/>
            <person name="Alvarado L."/>
            <person name="Arachchi H.M."/>
            <person name="Berlin A."/>
            <person name="Chapman S.B."/>
            <person name="Gearin G."/>
            <person name="Goldberg J."/>
            <person name="Griggs A."/>
            <person name="Gujja S."/>
            <person name="Hansen M."/>
            <person name="Heiman D."/>
            <person name="Howarth C."/>
            <person name="Larimer J."/>
            <person name="Lui A."/>
            <person name="MacDonald P.J.P."/>
            <person name="McCowen C."/>
            <person name="Montmayeur A."/>
            <person name="Murphy C."/>
            <person name="Neiman D."/>
            <person name="Pearson M."/>
            <person name="Priest M."/>
            <person name="Roberts A."/>
            <person name="Saif S."/>
            <person name="Shea T."/>
            <person name="Sisk P."/>
            <person name="Stolte C."/>
            <person name="Sykes S."/>
            <person name="Wortman J."/>
            <person name="Nusbaum C."/>
            <person name="Birren B."/>
        </authorList>
    </citation>
    <scope>NUCLEOTIDE SEQUENCE [LARGE SCALE GENOMIC DNA]</scope>
    <source>
        <strain evidence="1 2">CL02T12C19</strain>
    </source>
</reference>
<dbReference type="EMBL" id="AGXG01000001">
    <property type="protein sequence ID" value="EIY40224.1"/>
    <property type="molecule type" value="Genomic_DNA"/>
</dbReference>
<protein>
    <submittedName>
        <fullName evidence="1">Uncharacterized protein</fullName>
    </submittedName>
</protein>
<evidence type="ECO:0000313" key="1">
    <source>
        <dbReference type="EMBL" id="EIY40224.1"/>
    </source>
</evidence>
<name>I9G1R9_9BACE</name>
<proteinExistence type="predicted"/>
<accession>I9G1R9</accession>
<dbReference type="AlphaFoldDB" id="I9G1R9"/>
<organism evidence="1 2">
    <name type="scientific">Bacteroides cellulosilyticus CL02T12C19</name>
    <dbReference type="NCBI Taxonomy" id="997874"/>
    <lineage>
        <taxon>Bacteria</taxon>
        <taxon>Pseudomonadati</taxon>
        <taxon>Bacteroidota</taxon>
        <taxon>Bacteroidia</taxon>
        <taxon>Bacteroidales</taxon>
        <taxon>Bacteroidaceae</taxon>
        <taxon>Bacteroides</taxon>
    </lineage>
</organism>
<dbReference type="HOGENOM" id="CLU_3247042_0_0_10"/>